<dbReference type="Gene3D" id="2.60.120.10">
    <property type="entry name" value="Jelly Rolls"/>
    <property type="match status" value="1"/>
</dbReference>
<dbReference type="GO" id="GO:0006355">
    <property type="term" value="P:regulation of DNA-templated transcription"/>
    <property type="evidence" value="ECO:0007669"/>
    <property type="project" value="InterPro"/>
</dbReference>
<dbReference type="InterPro" id="IPR036388">
    <property type="entry name" value="WH-like_DNA-bd_sf"/>
</dbReference>
<feature type="domain" description="HTH crp-type" evidence="4">
    <location>
        <begin position="152"/>
        <end position="226"/>
    </location>
</feature>
<keyword evidence="6" id="KW-1185">Reference proteome</keyword>
<dbReference type="Proteomes" id="UP001055286">
    <property type="component" value="Unassembled WGS sequence"/>
</dbReference>
<dbReference type="SMART" id="SM00100">
    <property type="entry name" value="cNMP"/>
    <property type="match status" value="1"/>
</dbReference>
<dbReference type="AlphaFoldDB" id="A0AA37H8M9"/>
<keyword evidence="3" id="KW-0804">Transcription</keyword>
<dbReference type="EMBL" id="BPQJ01000005">
    <property type="protein sequence ID" value="GJD61232.1"/>
    <property type="molecule type" value="Genomic_DNA"/>
</dbReference>
<keyword evidence="1" id="KW-0805">Transcription regulation</keyword>
<proteinExistence type="predicted"/>
<gene>
    <name evidence="5" type="ORF">MPEAHAMD_1372</name>
</gene>
<organism evidence="5 6">
    <name type="scientific">Methylobacterium frigidaeris</name>
    <dbReference type="NCBI Taxonomy" id="2038277"/>
    <lineage>
        <taxon>Bacteria</taxon>
        <taxon>Pseudomonadati</taxon>
        <taxon>Pseudomonadota</taxon>
        <taxon>Alphaproteobacteria</taxon>
        <taxon>Hyphomicrobiales</taxon>
        <taxon>Methylobacteriaceae</taxon>
        <taxon>Methylobacterium</taxon>
    </lineage>
</organism>
<dbReference type="SUPFAM" id="SSF46785">
    <property type="entry name" value="Winged helix' DNA-binding domain"/>
    <property type="match status" value="1"/>
</dbReference>
<dbReference type="Pfam" id="PF00027">
    <property type="entry name" value="cNMP_binding"/>
    <property type="match status" value="1"/>
</dbReference>
<accession>A0AA37H8M9</accession>
<dbReference type="InterPro" id="IPR014710">
    <property type="entry name" value="RmlC-like_jellyroll"/>
</dbReference>
<dbReference type="InterPro" id="IPR018490">
    <property type="entry name" value="cNMP-bd_dom_sf"/>
</dbReference>
<sequence>MAWRGALAEFLIRKLEHFTSLSNDDKHALDQASRQRTRRIRSRDDIVHEGDLPQGVNLILDGWACRYKTLEDGRRQIIAYLLPGDLCDQNVSVLREMDHSIGTVTAVTLAEIPTETMRQLTSGHARLSQALCWESLVAAAIQREWTVNIGQRTAFERLGHLLCELYVRLRAVGLTQGNTCELPLTQAEIADTIGLSVVHVNRTLQELRSVGLISLRGRELTIHRLEALQRAVQFNPNYLHLGREGRHLDSNEA</sequence>
<dbReference type="Gene3D" id="1.10.10.10">
    <property type="entry name" value="Winged helix-like DNA-binding domain superfamily/Winged helix DNA-binding domain"/>
    <property type="match status" value="1"/>
</dbReference>
<dbReference type="GO" id="GO:0003677">
    <property type="term" value="F:DNA binding"/>
    <property type="evidence" value="ECO:0007669"/>
    <property type="project" value="UniProtKB-KW"/>
</dbReference>
<dbReference type="CDD" id="cd00038">
    <property type="entry name" value="CAP_ED"/>
    <property type="match status" value="1"/>
</dbReference>
<keyword evidence="2" id="KW-0238">DNA-binding</keyword>
<protein>
    <recommendedName>
        <fullName evidence="4">HTH crp-type domain-containing protein</fullName>
    </recommendedName>
</protein>
<dbReference type="SUPFAM" id="SSF51206">
    <property type="entry name" value="cAMP-binding domain-like"/>
    <property type="match status" value="1"/>
</dbReference>
<evidence type="ECO:0000259" key="4">
    <source>
        <dbReference type="PROSITE" id="PS51063"/>
    </source>
</evidence>
<evidence type="ECO:0000313" key="5">
    <source>
        <dbReference type="EMBL" id="GJD61232.1"/>
    </source>
</evidence>
<dbReference type="PROSITE" id="PS51063">
    <property type="entry name" value="HTH_CRP_2"/>
    <property type="match status" value="1"/>
</dbReference>
<evidence type="ECO:0000256" key="1">
    <source>
        <dbReference type="ARBA" id="ARBA00023015"/>
    </source>
</evidence>
<reference evidence="5" key="2">
    <citation type="submission" date="2021-08" db="EMBL/GenBank/DDBJ databases">
        <authorList>
            <person name="Tani A."/>
            <person name="Ola A."/>
            <person name="Ogura Y."/>
            <person name="Katsura K."/>
            <person name="Hayashi T."/>
        </authorList>
    </citation>
    <scope>NUCLEOTIDE SEQUENCE</scope>
    <source>
        <strain evidence="5">JCM 32048</strain>
    </source>
</reference>
<dbReference type="InterPro" id="IPR000595">
    <property type="entry name" value="cNMP-bd_dom"/>
</dbReference>
<comment type="caution">
    <text evidence="5">The sequence shown here is derived from an EMBL/GenBank/DDBJ whole genome shotgun (WGS) entry which is preliminary data.</text>
</comment>
<dbReference type="Pfam" id="PF13545">
    <property type="entry name" value="HTH_Crp_2"/>
    <property type="match status" value="1"/>
</dbReference>
<evidence type="ECO:0000256" key="2">
    <source>
        <dbReference type="ARBA" id="ARBA00023125"/>
    </source>
</evidence>
<evidence type="ECO:0000313" key="6">
    <source>
        <dbReference type="Proteomes" id="UP001055286"/>
    </source>
</evidence>
<dbReference type="InterPro" id="IPR012318">
    <property type="entry name" value="HTH_CRP"/>
</dbReference>
<reference evidence="5" key="1">
    <citation type="journal article" date="2016" name="Front. Microbiol.">
        <title>Genome Sequence of the Piezophilic, Mesophilic Sulfate-Reducing Bacterium Desulfovibrio indicus J2T.</title>
        <authorList>
            <person name="Cao J."/>
            <person name="Maignien L."/>
            <person name="Shao Z."/>
            <person name="Alain K."/>
            <person name="Jebbar M."/>
        </authorList>
    </citation>
    <scope>NUCLEOTIDE SEQUENCE</scope>
    <source>
        <strain evidence="5">JCM 32048</strain>
    </source>
</reference>
<evidence type="ECO:0000256" key="3">
    <source>
        <dbReference type="ARBA" id="ARBA00023163"/>
    </source>
</evidence>
<name>A0AA37H8M9_9HYPH</name>
<dbReference type="InterPro" id="IPR036390">
    <property type="entry name" value="WH_DNA-bd_sf"/>
</dbReference>
<dbReference type="SMART" id="SM00419">
    <property type="entry name" value="HTH_CRP"/>
    <property type="match status" value="1"/>
</dbReference>